<comment type="caution">
    <text evidence="2">The sequence shown here is derived from an EMBL/GenBank/DDBJ whole genome shotgun (WGS) entry which is preliminary data.</text>
</comment>
<sequence length="117" mass="12763">MRPLIRHALAPALLVSLAGPAGAAEDLTDLERRWHDCVRRHFDGLPAGTERHAGQRAALNACKADEDAYVGRLMAQREADSRLREGWTLVGRAKALAGSAAGMVLDPVRGLIERFWP</sequence>
<feature type="signal peptide" evidence="1">
    <location>
        <begin position="1"/>
        <end position="23"/>
    </location>
</feature>
<feature type="chain" id="PRO_5018681857" description="Lysozyme inhibitor LprI N-terminal domain-containing protein" evidence="1">
    <location>
        <begin position="24"/>
        <end position="117"/>
    </location>
</feature>
<protein>
    <recommendedName>
        <fullName evidence="4">Lysozyme inhibitor LprI N-terminal domain-containing protein</fullName>
    </recommendedName>
</protein>
<dbReference type="RefSeq" id="WP_127730910.1">
    <property type="nucleotide sequence ID" value="NZ_SACP01000015.1"/>
</dbReference>
<dbReference type="AlphaFoldDB" id="A0A3S2VN27"/>
<keyword evidence="1" id="KW-0732">Signal</keyword>
<proteinExistence type="predicted"/>
<accession>A0A3S2VN27</accession>
<evidence type="ECO:0000313" key="2">
    <source>
        <dbReference type="EMBL" id="RVU16600.1"/>
    </source>
</evidence>
<organism evidence="2 3">
    <name type="scientific">Methylobacterium oryzihabitans</name>
    <dbReference type="NCBI Taxonomy" id="2499852"/>
    <lineage>
        <taxon>Bacteria</taxon>
        <taxon>Pseudomonadati</taxon>
        <taxon>Pseudomonadota</taxon>
        <taxon>Alphaproteobacteria</taxon>
        <taxon>Hyphomicrobiales</taxon>
        <taxon>Methylobacteriaceae</taxon>
        <taxon>Methylobacterium</taxon>
    </lineage>
</organism>
<dbReference type="Proteomes" id="UP000286997">
    <property type="component" value="Unassembled WGS sequence"/>
</dbReference>
<reference evidence="2 3" key="1">
    <citation type="submission" date="2019-01" db="EMBL/GenBank/DDBJ databases">
        <authorList>
            <person name="Chen W.-M."/>
        </authorList>
    </citation>
    <scope>NUCLEOTIDE SEQUENCE [LARGE SCALE GENOMIC DNA]</scope>
    <source>
        <strain evidence="2 3">TER-1</strain>
    </source>
</reference>
<evidence type="ECO:0000313" key="3">
    <source>
        <dbReference type="Proteomes" id="UP000286997"/>
    </source>
</evidence>
<name>A0A3S2VN27_9HYPH</name>
<gene>
    <name evidence="2" type="ORF">EOE48_16105</name>
</gene>
<evidence type="ECO:0000256" key="1">
    <source>
        <dbReference type="SAM" id="SignalP"/>
    </source>
</evidence>
<evidence type="ECO:0008006" key="4">
    <source>
        <dbReference type="Google" id="ProtNLM"/>
    </source>
</evidence>
<dbReference type="EMBL" id="SACP01000015">
    <property type="protein sequence ID" value="RVU16600.1"/>
    <property type="molecule type" value="Genomic_DNA"/>
</dbReference>
<keyword evidence="3" id="KW-1185">Reference proteome</keyword>
<dbReference type="OrthoDB" id="8003377at2"/>